<comment type="caution">
    <text evidence="1">The sequence shown here is derived from an EMBL/GenBank/DDBJ whole genome shotgun (WGS) entry which is preliminary data.</text>
</comment>
<reference evidence="1" key="1">
    <citation type="journal article" date="2015" name="Nature">
        <title>Complex archaea that bridge the gap between prokaryotes and eukaryotes.</title>
        <authorList>
            <person name="Spang A."/>
            <person name="Saw J.H."/>
            <person name="Jorgensen S.L."/>
            <person name="Zaremba-Niedzwiedzka K."/>
            <person name="Martijn J."/>
            <person name="Lind A.E."/>
            <person name="van Eijk R."/>
            <person name="Schleper C."/>
            <person name="Guy L."/>
            <person name="Ettema T.J."/>
        </authorList>
    </citation>
    <scope>NUCLEOTIDE SEQUENCE</scope>
</reference>
<dbReference type="EMBL" id="LAZR01000206">
    <property type="protein sequence ID" value="KKN82024.1"/>
    <property type="molecule type" value="Genomic_DNA"/>
</dbReference>
<proteinExistence type="predicted"/>
<evidence type="ECO:0000313" key="1">
    <source>
        <dbReference type="EMBL" id="KKN82024.1"/>
    </source>
</evidence>
<dbReference type="AlphaFoldDB" id="A0A0F9TRR8"/>
<gene>
    <name evidence="1" type="ORF">LCGC14_0312910</name>
</gene>
<sequence length="297" mass="33296">MATTERSFAAREQRELATTEEARGRLADIRQFVRTELIEGQDYGTIPGTQKPSLWQPGAEKLTEKLMLAPTFDSVSWVVEDHERGAYMVDVLCRLIYYPTGQIVAECFGSAARDATDDKPNPSFREKGLARNTTIKMAQKSALVGAVLKAARLAVEFTQDVEDMTMPPQKQEGGPSAICPECGGPLRTGISPKNNKRWWRCDACDKFVNEPQQRELGDDQPVPKPEHTALQLSVQKIRNNSLMLWPYNPEERKAEADAWIQKYLGHSFEELDETEMAIAADELERLVAANLEPNDGK</sequence>
<name>A0A0F9TRR8_9ZZZZ</name>
<organism evidence="1">
    <name type="scientific">marine sediment metagenome</name>
    <dbReference type="NCBI Taxonomy" id="412755"/>
    <lineage>
        <taxon>unclassified sequences</taxon>
        <taxon>metagenomes</taxon>
        <taxon>ecological metagenomes</taxon>
    </lineage>
</organism>
<protein>
    <submittedName>
        <fullName evidence="1">Uncharacterized protein</fullName>
    </submittedName>
</protein>
<accession>A0A0F9TRR8</accession>